<dbReference type="AlphaFoldDB" id="A0A4D5RTI5"/>
<name>A0A4D5RTI5_IXOSC</name>
<dbReference type="EMBL" id="GHJT01006649">
    <property type="protein sequence ID" value="MOY40620.1"/>
    <property type="molecule type" value="Transcribed_RNA"/>
</dbReference>
<reference evidence="2" key="1">
    <citation type="submission" date="2019-04" db="EMBL/GenBank/DDBJ databases">
        <title>An insight into the mialome of Ixodes scapularis.</title>
        <authorList>
            <person name="Ribeiro J.M."/>
            <person name="Mather T.N."/>
            <person name="Karim S."/>
        </authorList>
    </citation>
    <scope>NUCLEOTIDE SEQUENCE</scope>
</reference>
<feature type="signal peptide" evidence="1">
    <location>
        <begin position="1"/>
        <end position="16"/>
    </location>
</feature>
<keyword evidence="2" id="KW-0808">Transferase</keyword>
<evidence type="ECO:0000256" key="1">
    <source>
        <dbReference type="SAM" id="SignalP"/>
    </source>
</evidence>
<evidence type="ECO:0000313" key="2">
    <source>
        <dbReference type="EMBL" id="MOY40620.1"/>
    </source>
</evidence>
<dbReference type="VEuPathDB" id="VectorBase:ISCP_016730"/>
<feature type="chain" id="PRO_5020034338" evidence="1">
    <location>
        <begin position="17"/>
        <end position="250"/>
    </location>
</feature>
<dbReference type="OrthoDB" id="6482798at2759"/>
<proteinExistence type="predicted"/>
<dbReference type="GO" id="GO:0016740">
    <property type="term" value="F:transferase activity"/>
    <property type="evidence" value="ECO:0007669"/>
    <property type="project" value="UniProtKB-KW"/>
</dbReference>
<organism evidence="2">
    <name type="scientific">Ixodes scapularis</name>
    <name type="common">Black-legged tick</name>
    <name type="synonym">Deer tick</name>
    <dbReference type="NCBI Taxonomy" id="6945"/>
    <lineage>
        <taxon>Eukaryota</taxon>
        <taxon>Metazoa</taxon>
        <taxon>Ecdysozoa</taxon>
        <taxon>Arthropoda</taxon>
        <taxon>Chelicerata</taxon>
        <taxon>Arachnida</taxon>
        <taxon>Acari</taxon>
        <taxon>Parasitiformes</taxon>
        <taxon>Ixodida</taxon>
        <taxon>Ixodoidea</taxon>
        <taxon>Ixodidae</taxon>
        <taxon>Ixodinae</taxon>
        <taxon>Ixodes</taxon>
    </lineage>
</organism>
<sequence>MNILVVLLGFFSFASSHEYAMLAGGDANQYHLADKARSCHRLWIPPSAPSGACREPVYEANLYMDTVLGVILPLEVGKANLSLAPLPGFTVKHRTGDFRVQFESGILQGLASFIERRGDCEATRWEADALTMRCGLDLDGLRLAFQGNARGRDLTAEREVALGLVLRNSSASLTHTEKKGGHVHAECDLGDLNLVLVYSTDLHLKDVSKPVYDQQLVSTARSILKHFLLSHFIPNVLTVALSKIHLPIPQ</sequence>
<protein>
    <submittedName>
        <fullName evidence="2">Putative sulfotransferase</fullName>
    </submittedName>
</protein>
<keyword evidence="1" id="KW-0732">Signal</keyword>
<accession>A0A4D5RTI5</accession>